<dbReference type="KEGG" id="xtr:100496493"/>
<dbReference type="Proteomes" id="UP000008143">
    <property type="component" value="Chromosome 5"/>
</dbReference>
<feature type="compositionally biased region" description="Polar residues" evidence="7">
    <location>
        <begin position="806"/>
        <end position="846"/>
    </location>
</feature>
<feature type="compositionally biased region" description="Low complexity" evidence="7">
    <location>
        <begin position="874"/>
        <end position="893"/>
    </location>
</feature>
<dbReference type="PANTHER" id="PTHR19328:SF54">
    <property type="entry name" value="HHIP-LIKE PROTEIN 2"/>
    <property type="match status" value="1"/>
</dbReference>
<evidence type="ECO:0000256" key="2">
    <source>
        <dbReference type="ARBA" id="ARBA00010658"/>
    </source>
</evidence>
<evidence type="ECO:0000256" key="8">
    <source>
        <dbReference type="SAM" id="Phobius"/>
    </source>
</evidence>
<feature type="compositionally biased region" description="Basic residues" evidence="7">
    <location>
        <begin position="986"/>
        <end position="998"/>
    </location>
</feature>
<dbReference type="CTD" id="79802"/>
<evidence type="ECO:0000256" key="1">
    <source>
        <dbReference type="ARBA" id="ARBA00004613"/>
    </source>
</evidence>
<dbReference type="PRINTS" id="PR01217">
    <property type="entry name" value="PRICHEXTENSN"/>
</dbReference>
<evidence type="ECO:0000259" key="9">
    <source>
        <dbReference type="Pfam" id="PF03024"/>
    </source>
</evidence>
<evidence type="ECO:0000313" key="11">
    <source>
        <dbReference type="Proteomes" id="UP000008143"/>
    </source>
</evidence>
<feature type="transmembrane region" description="Helical" evidence="8">
    <location>
        <begin position="21"/>
        <end position="45"/>
    </location>
</feature>
<feature type="compositionally biased region" description="Low complexity" evidence="7">
    <location>
        <begin position="785"/>
        <end position="805"/>
    </location>
</feature>
<feature type="region of interest" description="Disordered" evidence="7">
    <location>
        <begin position="739"/>
        <end position="893"/>
    </location>
</feature>
<evidence type="ECO:0000256" key="3">
    <source>
        <dbReference type="ARBA" id="ARBA00022525"/>
    </source>
</evidence>
<accession>A0A8J0SNM2</accession>
<dbReference type="RefSeq" id="XP_012819412.2">
    <property type="nucleotide sequence ID" value="XM_012963958.2"/>
</dbReference>
<keyword evidence="8" id="KW-1133">Transmembrane helix</keyword>
<dbReference type="AlphaFoldDB" id="A0A8J0SNM2"/>
<comment type="similarity">
    <text evidence="2">Belongs to the HHIP family.</text>
</comment>
<evidence type="ECO:0000259" key="10">
    <source>
        <dbReference type="Pfam" id="PF07995"/>
    </source>
</evidence>
<feature type="compositionally biased region" description="Low complexity" evidence="7">
    <location>
        <begin position="691"/>
        <end position="701"/>
    </location>
</feature>
<dbReference type="Xenbase" id="XB-GENE-6067126">
    <property type="gene designation" value="hhipl2"/>
</dbReference>
<dbReference type="InterPro" id="IPR011042">
    <property type="entry name" value="6-blade_b-propeller_TolB-like"/>
</dbReference>
<keyword evidence="4" id="KW-0732">Signal</keyword>
<dbReference type="Pfam" id="PF07995">
    <property type="entry name" value="GSDH"/>
    <property type="match status" value="1"/>
</dbReference>
<name>A0A8J0SNM2_XENTR</name>
<keyword evidence="3" id="KW-0964">Secreted</keyword>
<feature type="compositionally biased region" description="Low complexity" evidence="7">
    <location>
        <begin position="669"/>
        <end position="683"/>
    </location>
</feature>
<feature type="domain" description="Folate receptor-like" evidence="9">
    <location>
        <begin position="58"/>
        <end position="184"/>
    </location>
</feature>
<dbReference type="GO" id="GO:0005576">
    <property type="term" value="C:extracellular region"/>
    <property type="evidence" value="ECO:0007669"/>
    <property type="project" value="UniProtKB-SubCell"/>
</dbReference>
<keyword evidence="5" id="KW-1015">Disulfide bond</keyword>
<feature type="domain" description="Glucose/Sorbosone dehydrogenase" evidence="10">
    <location>
        <begin position="221"/>
        <end position="538"/>
    </location>
</feature>
<feature type="compositionally biased region" description="Polar residues" evidence="7">
    <location>
        <begin position="762"/>
        <end position="779"/>
    </location>
</feature>
<feature type="compositionally biased region" description="Low complexity" evidence="7">
    <location>
        <begin position="741"/>
        <end position="761"/>
    </location>
</feature>
<dbReference type="InterPro" id="IPR012938">
    <property type="entry name" value="Glc/Sorbosone_DH"/>
</dbReference>
<keyword evidence="11" id="KW-1185">Reference proteome</keyword>
<keyword evidence="8" id="KW-0472">Membrane</keyword>
<evidence type="ECO:0000313" key="12">
    <source>
        <dbReference type="RefSeq" id="XP_012819412.2"/>
    </source>
</evidence>
<comment type="subcellular location">
    <subcellularLocation>
        <location evidence="1">Secreted</location>
    </subcellularLocation>
</comment>
<dbReference type="OrthoDB" id="10266706at2759"/>
<feature type="region of interest" description="Disordered" evidence="7">
    <location>
        <begin position="644"/>
        <end position="706"/>
    </location>
</feature>
<dbReference type="Pfam" id="PF03024">
    <property type="entry name" value="Folate_rec"/>
    <property type="match status" value="1"/>
</dbReference>
<dbReference type="GeneID" id="100496493"/>
<dbReference type="SUPFAM" id="SSF50952">
    <property type="entry name" value="Soluble quinoprotein glucose dehydrogenase"/>
    <property type="match status" value="1"/>
</dbReference>
<feature type="compositionally biased region" description="Basic and acidic residues" evidence="7">
    <location>
        <begin position="1004"/>
        <end position="1016"/>
    </location>
</feature>
<gene>
    <name evidence="12 13" type="primary">hhipl2</name>
</gene>
<evidence type="ECO:0000256" key="7">
    <source>
        <dbReference type="SAM" id="MobiDB-lite"/>
    </source>
</evidence>
<dbReference type="InterPro" id="IPR011041">
    <property type="entry name" value="Quinoprot_gluc/sorb_DH_b-prop"/>
</dbReference>
<organism evidence="11 12">
    <name type="scientific">Xenopus tropicalis</name>
    <name type="common">Western clawed frog</name>
    <name type="synonym">Silurana tropicalis</name>
    <dbReference type="NCBI Taxonomy" id="8364"/>
    <lineage>
        <taxon>Eukaryota</taxon>
        <taxon>Metazoa</taxon>
        <taxon>Chordata</taxon>
        <taxon>Craniata</taxon>
        <taxon>Vertebrata</taxon>
        <taxon>Euteleostomi</taxon>
        <taxon>Amphibia</taxon>
        <taxon>Batrachia</taxon>
        <taxon>Anura</taxon>
        <taxon>Pipoidea</taxon>
        <taxon>Pipidae</taxon>
        <taxon>Xenopodinae</taxon>
        <taxon>Xenopus</taxon>
        <taxon>Silurana</taxon>
    </lineage>
</organism>
<evidence type="ECO:0000256" key="6">
    <source>
        <dbReference type="ARBA" id="ARBA00023180"/>
    </source>
</evidence>
<proteinExistence type="inferred from homology"/>
<keyword evidence="8" id="KW-0812">Transmembrane</keyword>
<dbReference type="InterPro" id="IPR018143">
    <property type="entry name" value="Folate_rcpt-like"/>
</dbReference>
<evidence type="ECO:0000256" key="5">
    <source>
        <dbReference type="ARBA" id="ARBA00023157"/>
    </source>
</evidence>
<evidence type="ECO:0000256" key="4">
    <source>
        <dbReference type="ARBA" id="ARBA00022729"/>
    </source>
</evidence>
<sequence>MPSPAPNSQWVRVRVPGSRTGMYIISAPLWLGFCSLILRAGLLLAHPQCLDYAPPFKPPAHLEFCSQYETFGCCDQDRDNAIAEKYWSIMDYFDLNGYHTCGGYIKDILCQECSPYAAHLYDAEDPHTPLRIIPGLCFNYCSEFHLKCQSSVTLLTEDKQIRESCNKGRDLFCNLLNLPDEDYCFPNVLHNTDLNNNLGSVVEDPEGCMKLCLIEVANGLRNPVLMLHANDGTHRMFVAEQIGFVWVYLPDGSRIYEPFLNLRRTVLATPWLGDERGFLGMAFHPKYQKNGKFYVYYSIMDEYRNEKIRISEFHVSEHDINKADPYSERHLLEIEEPAANHNGGQVLFGTDGYLYIFTGDGGKTGDPFGRFGNAQNKGVLLGKVLRIDVDGRRARGKPYGIPADNPFVAERGAAPEVYAYGVRNMWRCSVDQGDPVTGRGRGRIFCGDVGQNRFEEVDIITKGGNYGWRAKEGFECYDHKLCQNSSLYDILPIFAYGHQVGKSVTGGYVYRGCESPNLNGVYIFGDFMNGRLMALQEDGVTGNWKKQDICMGDSTICAFPRLINKYSKFIISFAEDEAGELFFLSTSEASAYSPQGSIYKLVDPSRRAAPGKCKYKPLPVKARSKLVPFVAKEKTVLEILEESGVKPTKAPRKKTPTKLPSKVPPTPTKSPTKVPSTPTKLPSKVPPTPTKSPTKVPSTPTMLPTKVPLTTTKSLTKVPPSTSKLLTTVPHTTSKLLNKVPSTSTKFPTKVPPTTTKFSSKVPHTTSKIPTKVPSTPTKFPTKVPSTSTKFPTKVPPTTTKFSSKVPHTTSKIPTKVPSTPTKFSTKVPPTTTKFPSKVPHTTSKIPTKVPSTPTKLPTKILPTPTNVPTKLSPTQTRLPTTTFPTPTKLPTKIPSASINVPFNTSPIPAHIQPNMPPIKTRAPTKIPPKPTREPSWNMSIMPMNITNKPLLRKNSAKKPAEKRPTKSPKATKPPKSKTSVANQAVKKKTKTGVKNKTKNLPPKSKESKKEKKTLISKETCTCPEKPKKQNTKKTMKESNQKS</sequence>
<dbReference type="OMA" id="CSQYETF"/>
<dbReference type="Gene3D" id="2.120.10.30">
    <property type="entry name" value="TolB, C-terminal domain"/>
    <property type="match status" value="1"/>
</dbReference>
<feature type="compositionally biased region" description="Low complexity" evidence="7">
    <location>
        <begin position="851"/>
        <end position="865"/>
    </location>
</feature>
<dbReference type="AGR" id="Xenbase:XB-GENE-6067126"/>
<dbReference type="PANTHER" id="PTHR19328">
    <property type="entry name" value="HEDGEHOG-INTERACTING PROTEIN"/>
    <property type="match status" value="1"/>
</dbReference>
<evidence type="ECO:0000313" key="13">
    <source>
        <dbReference type="Xenbase" id="XB-GENE-6067126"/>
    </source>
</evidence>
<protein>
    <submittedName>
        <fullName evidence="12">HHIP-like protein 2</fullName>
    </submittedName>
</protein>
<reference evidence="12" key="1">
    <citation type="submission" date="2025-08" db="UniProtKB">
        <authorList>
            <consortium name="RefSeq"/>
        </authorList>
    </citation>
    <scope>IDENTIFICATION</scope>
    <source>
        <strain evidence="12">Nigerian</strain>
        <tissue evidence="12">Liver and blood</tissue>
    </source>
</reference>
<feature type="region of interest" description="Disordered" evidence="7">
    <location>
        <begin position="908"/>
        <end position="1043"/>
    </location>
</feature>
<keyword evidence="6" id="KW-0325">Glycoprotein</keyword>